<dbReference type="GO" id="GO:0009297">
    <property type="term" value="P:pilus assembly"/>
    <property type="evidence" value="ECO:0007669"/>
    <property type="project" value="InterPro"/>
</dbReference>
<organism evidence="2 3">
    <name type="scientific">Citrobacter freundii</name>
    <dbReference type="NCBI Taxonomy" id="546"/>
    <lineage>
        <taxon>Bacteria</taxon>
        <taxon>Pseudomonadati</taxon>
        <taxon>Pseudomonadota</taxon>
        <taxon>Gammaproteobacteria</taxon>
        <taxon>Enterobacterales</taxon>
        <taxon>Enterobacteriaceae</taxon>
        <taxon>Citrobacter</taxon>
        <taxon>Citrobacter freundii complex</taxon>
    </lineage>
</organism>
<dbReference type="GO" id="GO:0009279">
    <property type="term" value="C:cell outer membrane"/>
    <property type="evidence" value="ECO:0007669"/>
    <property type="project" value="TreeGrafter"/>
</dbReference>
<evidence type="ECO:0000313" key="3">
    <source>
        <dbReference type="Proteomes" id="UP000019194"/>
    </source>
</evidence>
<dbReference type="Pfam" id="PF00577">
    <property type="entry name" value="Usher"/>
    <property type="match status" value="1"/>
</dbReference>
<feature type="domain" description="PapC-like C-terminal" evidence="1">
    <location>
        <begin position="173"/>
        <end position="226"/>
    </location>
</feature>
<dbReference type="Pfam" id="PF13953">
    <property type="entry name" value="PapC_C"/>
    <property type="match status" value="1"/>
</dbReference>
<dbReference type="InterPro" id="IPR042186">
    <property type="entry name" value="FimD_plug_dom"/>
</dbReference>
<evidence type="ECO:0000313" key="2">
    <source>
        <dbReference type="EMBL" id="CDL36683.1"/>
    </source>
</evidence>
<evidence type="ECO:0000259" key="1">
    <source>
        <dbReference type="Pfam" id="PF13953"/>
    </source>
</evidence>
<dbReference type="GO" id="GO:0015473">
    <property type="term" value="F:fimbrial usher porin activity"/>
    <property type="evidence" value="ECO:0007669"/>
    <property type="project" value="InterPro"/>
</dbReference>
<dbReference type="InterPro" id="IPR043142">
    <property type="entry name" value="PapC-like_C_sf"/>
</dbReference>
<reference evidence="2 3" key="1">
    <citation type="submission" date="2013-10" db="EMBL/GenBank/DDBJ databases">
        <title>Antibiotic resistance diversity of beta-lactamase producers in the General Hospital Vienna.</title>
        <authorList>
            <person name="Barisic I."/>
            <person name="Mitteregger D."/>
            <person name="Hirschl A.M."/>
            <person name="Noehammer C."/>
            <person name="Wiesinger-Mayr H."/>
        </authorList>
    </citation>
    <scope>NUCLEOTIDE SEQUENCE [LARGE SCALE GENOMIC DNA]</scope>
    <source>
        <strain evidence="2 3">ISC11</strain>
    </source>
</reference>
<dbReference type="PANTHER" id="PTHR30451:SF4">
    <property type="entry name" value="OUTER MEMBRANE USHER PROTEIN YQIG-RELATED"/>
    <property type="match status" value="1"/>
</dbReference>
<dbReference type="EMBL" id="CBWP010000017">
    <property type="protein sequence ID" value="CDL36683.1"/>
    <property type="molecule type" value="Genomic_DNA"/>
</dbReference>
<dbReference type="InterPro" id="IPR000015">
    <property type="entry name" value="Fimb_usher"/>
</dbReference>
<dbReference type="Gene3D" id="2.60.40.2610">
    <property type="entry name" value="Outer membrane usher protein FimD, plug domain"/>
    <property type="match status" value="1"/>
</dbReference>
<dbReference type="PANTHER" id="PTHR30451">
    <property type="entry name" value="OUTER MEMBRANE USHER PROTEIN"/>
    <property type="match status" value="1"/>
</dbReference>
<dbReference type="AlphaFoldDB" id="A0A7G2IK26"/>
<accession>A0A7G2IK26</accession>
<name>A0A7G2IK26_CITFR</name>
<dbReference type="Gene3D" id="2.60.40.2070">
    <property type="match status" value="1"/>
</dbReference>
<proteinExistence type="predicted"/>
<comment type="caution">
    <text evidence="2">The sequence shown here is derived from an EMBL/GenBank/DDBJ whole genome shotgun (WGS) entry which is preliminary data.</text>
</comment>
<dbReference type="InterPro" id="IPR025949">
    <property type="entry name" value="PapC-like_C"/>
</dbReference>
<protein>
    <submittedName>
        <fullName evidence="2">Uncharacterized outer membrane usher protein yqiG</fullName>
    </submittedName>
</protein>
<dbReference type="Proteomes" id="UP000019194">
    <property type="component" value="Unassembled WGS sequence"/>
</dbReference>
<sequence length="247" mass="26568">MSQTMSYYDSSDRNNTWNISATGDASDFREAEPAIRGGYQHYSPYGRLSVNGSVQPNVYRSITAGWNGSFTATRYGMALHDNAYGNNARMMVDADGVADVPLSDKRTVTNMMGIAVTNSVSNYTTSAVRVDSNKLPDGVDINNSVISTTLTEGAIGYAKLNATKGYQIIGIVRLANGRFPPLGVTVVDIDSGKDVGLIAEDGYVYLSGLQEDSKLRLQWGNNVCEITPPNQSNTDGQAVILPCKTVN</sequence>